<gene>
    <name evidence="1" type="ORF">B1R32_11049</name>
</gene>
<dbReference type="InParanoid" id="A0A2S8SS37"/>
<comment type="caution">
    <text evidence="1">The sequence shown here is derived from an EMBL/GenBank/DDBJ whole genome shotgun (WGS) entry which is preliminary data.</text>
</comment>
<dbReference type="EMBL" id="NIGF01000010">
    <property type="protein sequence ID" value="PQV63586.1"/>
    <property type="molecule type" value="Genomic_DNA"/>
</dbReference>
<accession>A0A2S8SS37</accession>
<organism evidence="1 2">
    <name type="scientific">Abditibacterium utsteinense</name>
    <dbReference type="NCBI Taxonomy" id="1960156"/>
    <lineage>
        <taxon>Bacteria</taxon>
        <taxon>Pseudomonadati</taxon>
        <taxon>Abditibacteriota</taxon>
        <taxon>Abditibacteriia</taxon>
        <taxon>Abditibacteriales</taxon>
        <taxon>Abditibacteriaceae</taxon>
        <taxon>Abditibacterium</taxon>
    </lineage>
</organism>
<name>A0A2S8SS37_9BACT</name>
<proteinExistence type="predicted"/>
<dbReference type="AlphaFoldDB" id="A0A2S8SS37"/>
<keyword evidence="2" id="KW-1185">Reference proteome</keyword>
<evidence type="ECO:0000313" key="1">
    <source>
        <dbReference type="EMBL" id="PQV63586.1"/>
    </source>
</evidence>
<dbReference type="Proteomes" id="UP000237684">
    <property type="component" value="Unassembled WGS sequence"/>
</dbReference>
<protein>
    <submittedName>
        <fullName evidence="1">Uncharacterized protein</fullName>
    </submittedName>
</protein>
<reference evidence="1 2" key="1">
    <citation type="journal article" date="2018" name="Syst. Appl. Microbiol.">
        <title>Abditibacterium utsteinense sp. nov., the first cultivated member of candidate phylum FBP, isolated from ice-free Antarctic soil samples.</title>
        <authorList>
            <person name="Tahon G."/>
            <person name="Tytgat B."/>
            <person name="Lebbe L."/>
            <person name="Carlier A."/>
            <person name="Willems A."/>
        </authorList>
    </citation>
    <scope>NUCLEOTIDE SEQUENCE [LARGE SCALE GENOMIC DNA]</scope>
    <source>
        <strain evidence="1 2">LMG 29911</strain>
    </source>
</reference>
<evidence type="ECO:0000313" key="2">
    <source>
        <dbReference type="Proteomes" id="UP000237684"/>
    </source>
</evidence>
<sequence length="216" mass="25763">MKRMTRHGAKLELLTTRTATLVNKEQTRSFETIWPRCFTRNRFCLSFFVSVTSIRGFLVPDGPQLILEKWRSADGARHARLCCKWLRRKIIMARQRQFSSWKIGDRSTNCDSEPRLFSLYCSVDETLYFPEKREIETDLNYLGTYSDDRQPTLETLLTPKQTLSWQMISLVRRFLRTCHVPTRSASSRRNLRFWFQIRANYSIARGDSCRRLRERF</sequence>